<keyword evidence="2" id="KW-0614">Plasmid</keyword>
<name>A0AA92JWK3_RALSL</name>
<feature type="region of interest" description="Disordered" evidence="1">
    <location>
        <begin position="1"/>
        <end position="76"/>
    </location>
</feature>
<dbReference type="Proteomes" id="UP000593970">
    <property type="component" value="Plasmid pUW774mp"/>
</dbReference>
<gene>
    <name evidence="2" type="ORF">HF909_22465</name>
</gene>
<protein>
    <submittedName>
        <fullName evidence="2">Uncharacterized protein</fullName>
    </submittedName>
</protein>
<sequence length="76" mass="7793">MAHREGAPVGHGCGSTLRRPAAPGARIEQGQGGQRRQFVGDAAGFPAPEHGAVLGRHAQSGTIANRPVDRNSAALM</sequence>
<proteinExistence type="predicted"/>
<organism evidence="2 3">
    <name type="scientific">Ralstonia solanacearum</name>
    <name type="common">Pseudomonas solanacearum</name>
    <dbReference type="NCBI Taxonomy" id="305"/>
    <lineage>
        <taxon>Bacteria</taxon>
        <taxon>Pseudomonadati</taxon>
        <taxon>Pseudomonadota</taxon>
        <taxon>Betaproteobacteria</taxon>
        <taxon>Burkholderiales</taxon>
        <taxon>Burkholderiaceae</taxon>
        <taxon>Ralstonia</taxon>
        <taxon>Ralstonia solanacearum species complex</taxon>
    </lineage>
</organism>
<accession>A0AA92JWK3</accession>
<evidence type="ECO:0000313" key="3">
    <source>
        <dbReference type="Proteomes" id="UP000593970"/>
    </source>
</evidence>
<dbReference type="AlphaFoldDB" id="A0AA92JWK3"/>
<dbReference type="EMBL" id="CP051170">
    <property type="protein sequence ID" value="QOK99127.1"/>
    <property type="molecule type" value="Genomic_DNA"/>
</dbReference>
<evidence type="ECO:0000313" key="2">
    <source>
        <dbReference type="EMBL" id="QOK99127.1"/>
    </source>
</evidence>
<evidence type="ECO:0000256" key="1">
    <source>
        <dbReference type="SAM" id="MobiDB-lite"/>
    </source>
</evidence>
<geneLocation type="plasmid" evidence="2 3">
    <name>pUW774mp</name>
</geneLocation>
<reference evidence="3" key="1">
    <citation type="submission" date="2020-04" db="EMBL/GenBank/DDBJ databases">
        <title>Ralstonia solanacearum UW576, UW763, UW773, and UW774.</title>
        <authorList>
            <person name="Steidl O."/>
            <person name="Truchon A."/>
            <person name="Allen C."/>
        </authorList>
    </citation>
    <scope>NUCLEOTIDE SEQUENCE [LARGE SCALE GENOMIC DNA]</scope>
    <source>
        <strain evidence="3">UW774</strain>
        <plasmid evidence="3">pUW774mp</plasmid>
    </source>
</reference>